<evidence type="ECO:0008006" key="4">
    <source>
        <dbReference type="Google" id="ProtNLM"/>
    </source>
</evidence>
<organism evidence="2 3">
    <name type="scientific">Chitinophaga polysaccharea</name>
    <dbReference type="NCBI Taxonomy" id="1293035"/>
    <lineage>
        <taxon>Bacteria</taxon>
        <taxon>Pseudomonadati</taxon>
        <taxon>Bacteroidota</taxon>
        <taxon>Chitinophagia</taxon>
        <taxon>Chitinophagales</taxon>
        <taxon>Chitinophagaceae</taxon>
        <taxon>Chitinophaga</taxon>
    </lineage>
</organism>
<reference evidence="2 3" key="1">
    <citation type="submission" date="2019-06" db="EMBL/GenBank/DDBJ databases">
        <title>Sorghum-associated microbial communities from plants grown in Nebraska, USA.</title>
        <authorList>
            <person name="Schachtman D."/>
        </authorList>
    </citation>
    <scope>NUCLEOTIDE SEQUENCE [LARGE SCALE GENOMIC DNA]</scope>
    <source>
        <strain evidence="2 3">1209</strain>
    </source>
</reference>
<keyword evidence="1" id="KW-0812">Transmembrane</keyword>
<dbReference type="Proteomes" id="UP000320811">
    <property type="component" value="Unassembled WGS sequence"/>
</dbReference>
<keyword evidence="1" id="KW-0472">Membrane</keyword>
<keyword evidence="3" id="KW-1185">Reference proteome</keyword>
<evidence type="ECO:0000313" key="3">
    <source>
        <dbReference type="Proteomes" id="UP000320811"/>
    </source>
</evidence>
<sequence>MMLCMMLYQRWLDDAARYWECFSLPVKIAMVTGVLALICAVAIYGWMMHRWRRQQTFIFREATDDWLVNQVIWPAVVYGIVPEKQLVHAPLFKYQHPEYKRLFIRQLMAYRKSFTGNIPAILRTVYLRLALHIEATAGLYSGKPGRVQASLRELSGMGVWIDGPFILRLTKSKNERTRWLARSHMVQCAPAHPLEFLEEPNEVLLPWQQFELSRMLMVREDIPVPLFEKWIDPRYHPTLISFALRLATHYQQRTAVKVMLRLLPVSVETLRIHIISCLGQLQVTEARPLLKGMYELETPACRTAILQAIDQINASNRQGHHGITILR</sequence>
<dbReference type="EMBL" id="VIWO01000011">
    <property type="protein sequence ID" value="TWF33985.1"/>
    <property type="molecule type" value="Genomic_DNA"/>
</dbReference>
<accession>A0A561P786</accession>
<proteinExistence type="predicted"/>
<protein>
    <recommendedName>
        <fullName evidence="4">HEAT repeat protein</fullName>
    </recommendedName>
</protein>
<comment type="caution">
    <text evidence="2">The sequence shown here is derived from an EMBL/GenBank/DDBJ whole genome shotgun (WGS) entry which is preliminary data.</text>
</comment>
<evidence type="ECO:0000256" key="1">
    <source>
        <dbReference type="SAM" id="Phobius"/>
    </source>
</evidence>
<keyword evidence="1" id="KW-1133">Transmembrane helix</keyword>
<name>A0A561P786_9BACT</name>
<evidence type="ECO:0000313" key="2">
    <source>
        <dbReference type="EMBL" id="TWF33985.1"/>
    </source>
</evidence>
<gene>
    <name evidence="2" type="ORF">FHW36_111177</name>
</gene>
<feature type="transmembrane region" description="Helical" evidence="1">
    <location>
        <begin position="28"/>
        <end position="47"/>
    </location>
</feature>
<dbReference type="AlphaFoldDB" id="A0A561P786"/>